<accession>A0A8J8NMR2</accession>
<proteinExistence type="predicted"/>
<evidence type="ECO:0000313" key="1">
    <source>
        <dbReference type="EMBL" id="TNV77698.1"/>
    </source>
</evidence>
<evidence type="ECO:0000313" key="2">
    <source>
        <dbReference type="Proteomes" id="UP000785679"/>
    </source>
</evidence>
<gene>
    <name evidence="1" type="ORF">FGO68_gene13082</name>
</gene>
<sequence>MNNLVEQILLRSMMISSLPLLNCSPCNLRGIQLYQRQTRAPASPQLCQRRSIIGYMFRARNLLRSWSTNLAYSVVGPFLISPIVPSFCILSLDKTMTVNSQLQVQKTHTTAIRLDGVKVNRQLYLGTFSLLTLRNKQSVWSALLRKISATTLSPMLSCRLSFKRKSPFDKTRQQKRL</sequence>
<name>A0A8J8NMR2_HALGN</name>
<dbReference type="Proteomes" id="UP000785679">
    <property type="component" value="Unassembled WGS sequence"/>
</dbReference>
<dbReference type="AlphaFoldDB" id="A0A8J8NMR2"/>
<protein>
    <submittedName>
        <fullName evidence="1">Uncharacterized protein</fullName>
    </submittedName>
</protein>
<dbReference type="EMBL" id="RRYP01011490">
    <property type="protein sequence ID" value="TNV77698.1"/>
    <property type="molecule type" value="Genomic_DNA"/>
</dbReference>
<comment type="caution">
    <text evidence="1">The sequence shown here is derived from an EMBL/GenBank/DDBJ whole genome shotgun (WGS) entry which is preliminary data.</text>
</comment>
<reference evidence="1" key="1">
    <citation type="submission" date="2019-06" db="EMBL/GenBank/DDBJ databases">
        <authorList>
            <person name="Zheng W."/>
        </authorList>
    </citation>
    <scope>NUCLEOTIDE SEQUENCE</scope>
    <source>
        <strain evidence="1">QDHG01</strain>
    </source>
</reference>
<keyword evidence="2" id="KW-1185">Reference proteome</keyword>
<organism evidence="1 2">
    <name type="scientific">Halteria grandinella</name>
    <dbReference type="NCBI Taxonomy" id="5974"/>
    <lineage>
        <taxon>Eukaryota</taxon>
        <taxon>Sar</taxon>
        <taxon>Alveolata</taxon>
        <taxon>Ciliophora</taxon>
        <taxon>Intramacronucleata</taxon>
        <taxon>Spirotrichea</taxon>
        <taxon>Stichotrichia</taxon>
        <taxon>Sporadotrichida</taxon>
        <taxon>Halteriidae</taxon>
        <taxon>Halteria</taxon>
    </lineage>
</organism>